<name>A0A317VWB6_9EURO</name>
<evidence type="ECO:0000313" key="4">
    <source>
        <dbReference type="Proteomes" id="UP000246702"/>
    </source>
</evidence>
<reference evidence="3 4" key="1">
    <citation type="submission" date="2016-12" db="EMBL/GenBank/DDBJ databases">
        <title>The genomes of Aspergillus section Nigri reveals drivers in fungal speciation.</title>
        <authorList>
            <consortium name="DOE Joint Genome Institute"/>
            <person name="Vesth T.C."/>
            <person name="Nybo J."/>
            <person name="Theobald S."/>
            <person name="Brandl J."/>
            <person name="Frisvad J.C."/>
            <person name="Nielsen K.F."/>
            <person name="Lyhne E.K."/>
            <person name="Kogle M.E."/>
            <person name="Kuo A."/>
            <person name="Riley R."/>
            <person name="Clum A."/>
            <person name="Nolan M."/>
            <person name="Lipzen A."/>
            <person name="Salamov A."/>
            <person name="Henrissat B."/>
            <person name="Wiebenga A."/>
            <person name="De Vries R.P."/>
            <person name="Grigoriev I.V."/>
            <person name="Mortensen U.H."/>
            <person name="Andersen M.R."/>
            <person name="Baker S.E."/>
        </authorList>
    </citation>
    <scope>NUCLEOTIDE SEQUENCE [LARGE SCALE GENOMIC DNA]</scope>
    <source>
        <strain evidence="3 4">CBS 115572</strain>
    </source>
</reference>
<dbReference type="Proteomes" id="UP000246702">
    <property type="component" value="Unassembled WGS sequence"/>
</dbReference>
<dbReference type="GeneID" id="37115565"/>
<dbReference type="OrthoDB" id="5368934at2759"/>
<feature type="compositionally biased region" description="Basic and acidic residues" evidence="1">
    <location>
        <begin position="170"/>
        <end position="182"/>
    </location>
</feature>
<feature type="region of interest" description="Disordered" evidence="1">
    <location>
        <begin position="129"/>
        <end position="150"/>
    </location>
</feature>
<feature type="compositionally biased region" description="Low complexity" evidence="1">
    <location>
        <begin position="183"/>
        <end position="192"/>
    </location>
</feature>
<feature type="compositionally biased region" description="Basic and acidic residues" evidence="1">
    <location>
        <begin position="270"/>
        <end position="281"/>
    </location>
</feature>
<keyword evidence="4" id="KW-1185">Reference proteome</keyword>
<protein>
    <submittedName>
        <fullName evidence="3">Uncharacterized protein</fullName>
    </submittedName>
</protein>
<accession>A0A317VWB6</accession>
<feature type="region of interest" description="Disordered" evidence="1">
    <location>
        <begin position="170"/>
        <end position="192"/>
    </location>
</feature>
<feature type="region of interest" description="Disordered" evidence="1">
    <location>
        <begin position="267"/>
        <end position="287"/>
    </location>
</feature>
<evidence type="ECO:0000256" key="2">
    <source>
        <dbReference type="SAM" id="SignalP"/>
    </source>
</evidence>
<feature type="chain" id="PRO_5016403504" evidence="2">
    <location>
        <begin position="17"/>
        <end position="523"/>
    </location>
</feature>
<gene>
    <name evidence="3" type="ORF">BO94DRAFT_548863</name>
</gene>
<sequence>MAFFFLLVFPPPLGLSQATLGAATIRSSENISLPALSSACTSRNSRWKNIQIIGKLPCLVRSSGKTLKHITSLSMTALKPVSEPLLCFFLTIIPIFVHIQNLIILLEEEEDEENKPLHERFPFNLEHEQNTHVPAADSDDPVTERPQRRRFSMSDIFTGAPLATARVVELSRRPRSQSRDRSQPLASGASVSSSRSSSLIRSALSKMACIISLDSEIETESEPIQLIPADEATPEKPLMEFRGSETWPRLADDRRLLGIDVFWPQDLDETDKNTNSEESSGKKTKPKPVILDVEQMSPISHFRNLRSLKITGMMQSYQKYIWQAAWLNPNLDELELGMALPPCIRKDRTGDWPYMKGGWKLNPAHYAEPVYYGDGSGALDRKLGQAEYHDKMVIEKAKVCAMAMGRTRQKLAIRTLVLFGFVVDADPFLHWFDAKRLKCINFKDYCVDAGFWLCQPMKKVKVVFPHQVPEKAVVARQVDLLSELKVIELKGGKKDSLIPRVRYSIDPHFNNLMRNDLRCDMDE</sequence>
<proteinExistence type="predicted"/>
<dbReference type="AlphaFoldDB" id="A0A317VWB6"/>
<evidence type="ECO:0000313" key="3">
    <source>
        <dbReference type="EMBL" id="PWY78065.1"/>
    </source>
</evidence>
<dbReference type="EMBL" id="MSFK01000025">
    <property type="protein sequence ID" value="PWY78065.1"/>
    <property type="molecule type" value="Genomic_DNA"/>
</dbReference>
<keyword evidence="2" id="KW-0732">Signal</keyword>
<feature type="signal peptide" evidence="2">
    <location>
        <begin position="1"/>
        <end position="16"/>
    </location>
</feature>
<comment type="caution">
    <text evidence="3">The sequence shown here is derived from an EMBL/GenBank/DDBJ whole genome shotgun (WGS) entry which is preliminary data.</text>
</comment>
<organism evidence="3 4">
    <name type="scientific">Aspergillus sclerotioniger CBS 115572</name>
    <dbReference type="NCBI Taxonomy" id="1450535"/>
    <lineage>
        <taxon>Eukaryota</taxon>
        <taxon>Fungi</taxon>
        <taxon>Dikarya</taxon>
        <taxon>Ascomycota</taxon>
        <taxon>Pezizomycotina</taxon>
        <taxon>Eurotiomycetes</taxon>
        <taxon>Eurotiomycetidae</taxon>
        <taxon>Eurotiales</taxon>
        <taxon>Aspergillaceae</taxon>
        <taxon>Aspergillus</taxon>
        <taxon>Aspergillus subgen. Circumdati</taxon>
    </lineage>
</organism>
<evidence type="ECO:0000256" key="1">
    <source>
        <dbReference type="SAM" id="MobiDB-lite"/>
    </source>
</evidence>
<dbReference type="RefSeq" id="XP_025464577.1">
    <property type="nucleotide sequence ID" value="XM_025613422.1"/>
</dbReference>